<feature type="repeat" description="WD" evidence="3">
    <location>
        <begin position="327"/>
        <end position="368"/>
    </location>
</feature>
<feature type="compositionally biased region" description="Low complexity" evidence="4">
    <location>
        <begin position="387"/>
        <end position="397"/>
    </location>
</feature>
<proteinExistence type="predicted"/>
<dbReference type="PROSITE" id="PS50294">
    <property type="entry name" value="WD_REPEATS_REGION"/>
    <property type="match status" value="1"/>
</dbReference>
<protein>
    <recommendedName>
        <fullName evidence="7">Anaphase-promoting complex subunit 4 WD40 domain-containing protein</fullName>
    </recommendedName>
</protein>
<evidence type="ECO:0000256" key="2">
    <source>
        <dbReference type="ARBA" id="ARBA00022737"/>
    </source>
</evidence>
<sequence length="453" mass="50154">MVYAINTSNTGYSHNFNNQNAISRPQMRSSYYETHYPLYQCDWTGIRGSHTSRIALSSYREDTTNRLQVVYSFPETNLPYESDPNVPIDRSKIEGLDMHKIAEISVNFPVTKLQWDPSMSLGTSQTERLATASECLRIYELSGRPEGGNGPFRLVERVALSNSKTKNLNQLPPLTSFDWCVADPKQIITCSIDTTCTLWDLSKGVARTQLIAHDSEVFDVKFLYGDKNVFSSCSSDGSIRVFDLRSLEHSTIIYEPQIKSSASSVAPSPIAYNPSQSSSTSPGLKPTPLLRLATSNYNANHIAAVEAHGSRVIVLDLRYPGIPIRILSHHQAPINSIEWHPTKNWLLTGSDDCQAFVYDLSNLDIPRSSSKSDQSPAQDGKSMETNSTGGTSSASTHRSSRRSKTADLFDNSLTELPAYAYSEDSEINNVTWDVDGQWAGVVSGKGFQAIKIE</sequence>
<evidence type="ECO:0000256" key="3">
    <source>
        <dbReference type="PROSITE-ProRule" id="PRU00221"/>
    </source>
</evidence>
<evidence type="ECO:0000256" key="4">
    <source>
        <dbReference type="SAM" id="MobiDB-lite"/>
    </source>
</evidence>
<dbReference type="RefSeq" id="XP_022458082.1">
    <property type="nucleotide sequence ID" value="XM_022604286.1"/>
</dbReference>
<gene>
    <name evidence="5" type="ORF">KUCA_T00002044001</name>
</gene>
<reference evidence="5" key="2">
    <citation type="submission" date="2014-02" db="EMBL/GenBank/DDBJ databases">
        <title>Complete DNA sequence of /Kuraishia capsulata/ illustrates novel genomic features among budding yeasts (/Saccharomycotina/).</title>
        <authorList>
            <person name="Morales L."/>
            <person name="Noel B."/>
            <person name="Porcel B."/>
            <person name="Marcet-Houben M."/>
            <person name="Hullo M-F."/>
            <person name="Sacerdot C."/>
            <person name="Tekaia F."/>
            <person name="Leh-Louis V."/>
            <person name="Despons L."/>
            <person name="Khanna V."/>
            <person name="Aury J-M."/>
            <person name="Barbe V."/>
            <person name="Couloux A."/>
            <person name="Labadie K."/>
            <person name="Pelletier E."/>
            <person name="Souciet J-L."/>
            <person name="Boekhout T."/>
            <person name="Gabaldon T."/>
            <person name="Wincker P."/>
            <person name="Dujon B."/>
        </authorList>
    </citation>
    <scope>NUCLEOTIDE SEQUENCE</scope>
    <source>
        <strain evidence="5">CBS 1993</strain>
    </source>
</reference>
<dbReference type="AlphaFoldDB" id="W6MJD4"/>
<dbReference type="InterPro" id="IPR015943">
    <property type="entry name" value="WD40/YVTN_repeat-like_dom_sf"/>
</dbReference>
<evidence type="ECO:0008006" key="7">
    <source>
        <dbReference type="Google" id="ProtNLM"/>
    </source>
</evidence>
<organism evidence="5 6">
    <name type="scientific">Kuraishia capsulata CBS 1993</name>
    <dbReference type="NCBI Taxonomy" id="1382522"/>
    <lineage>
        <taxon>Eukaryota</taxon>
        <taxon>Fungi</taxon>
        <taxon>Dikarya</taxon>
        <taxon>Ascomycota</taxon>
        <taxon>Saccharomycotina</taxon>
        <taxon>Pichiomycetes</taxon>
        <taxon>Pichiales</taxon>
        <taxon>Pichiaceae</taxon>
        <taxon>Kuraishia</taxon>
    </lineage>
</organism>
<keyword evidence="2" id="KW-0677">Repeat</keyword>
<keyword evidence="1 3" id="KW-0853">WD repeat</keyword>
<dbReference type="Proteomes" id="UP000019384">
    <property type="component" value="Unassembled WGS sequence"/>
</dbReference>
<dbReference type="InterPro" id="IPR036322">
    <property type="entry name" value="WD40_repeat_dom_sf"/>
</dbReference>
<dbReference type="Gene3D" id="2.130.10.10">
    <property type="entry name" value="YVTN repeat-like/Quinoprotein amine dehydrogenase"/>
    <property type="match status" value="1"/>
</dbReference>
<dbReference type="Pfam" id="PF00400">
    <property type="entry name" value="WD40"/>
    <property type="match status" value="2"/>
</dbReference>
<keyword evidence="6" id="KW-1185">Reference proteome</keyword>
<dbReference type="EMBL" id="HG793126">
    <property type="protein sequence ID" value="CDK26073.1"/>
    <property type="molecule type" value="Genomic_DNA"/>
</dbReference>
<feature type="region of interest" description="Disordered" evidence="4">
    <location>
        <begin position="367"/>
        <end position="406"/>
    </location>
</feature>
<dbReference type="HOGENOM" id="CLU_013694_3_0_1"/>
<accession>W6MJD4</accession>
<dbReference type="SUPFAM" id="SSF50978">
    <property type="entry name" value="WD40 repeat-like"/>
    <property type="match status" value="1"/>
</dbReference>
<dbReference type="STRING" id="1382522.W6MJD4"/>
<dbReference type="PANTHER" id="PTHR19919">
    <property type="entry name" value="WD REPEAT CONTAINING PROTEIN"/>
    <property type="match status" value="1"/>
</dbReference>
<dbReference type="GeneID" id="34519470"/>
<evidence type="ECO:0000313" key="5">
    <source>
        <dbReference type="EMBL" id="CDK26073.1"/>
    </source>
</evidence>
<dbReference type="InterPro" id="IPR001680">
    <property type="entry name" value="WD40_rpt"/>
</dbReference>
<reference evidence="5" key="1">
    <citation type="submission" date="2013-12" db="EMBL/GenBank/DDBJ databases">
        <authorList>
            <person name="Genoscope - CEA"/>
        </authorList>
    </citation>
    <scope>NUCLEOTIDE SEQUENCE</scope>
    <source>
        <strain evidence="5">CBS 1993</strain>
    </source>
</reference>
<feature type="compositionally biased region" description="Polar residues" evidence="4">
    <location>
        <begin position="367"/>
        <end position="377"/>
    </location>
</feature>
<dbReference type="OrthoDB" id="1284551at2759"/>
<dbReference type="SMART" id="SM00320">
    <property type="entry name" value="WD40"/>
    <property type="match status" value="4"/>
</dbReference>
<evidence type="ECO:0000256" key="1">
    <source>
        <dbReference type="ARBA" id="ARBA00022574"/>
    </source>
</evidence>
<dbReference type="InterPro" id="IPR045159">
    <property type="entry name" value="DCAF7-like"/>
</dbReference>
<name>W6MJD4_9ASCO</name>
<evidence type="ECO:0000313" key="6">
    <source>
        <dbReference type="Proteomes" id="UP000019384"/>
    </source>
</evidence>
<dbReference type="PROSITE" id="PS50082">
    <property type="entry name" value="WD_REPEATS_2"/>
    <property type="match status" value="1"/>
</dbReference>